<reference evidence="1 2" key="1">
    <citation type="submission" date="2019-08" db="EMBL/GenBank/DDBJ databases">
        <title>In-depth cultivation of the pig gut microbiome towards novel bacterial diversity and tailored functional studies.</title>
        <authorList>
            <person name="Wylensek D."/>
            <person name="Hitch T.C.A."/>
            <person name="Clavel T."/>
        </authorList>
    </citation>
    <scope>NUCLEOTIDE SEQUENCE [LARGE SCALE GENOMIC DNA]</scope>
    <source>
        <strain evidence="1 2">LKV-178-WT-2G</strain>
    </source>
</reference>
<sequence length="83" mass="9571">MNLVREYKQMEETFDLEIVDNGCEARNVLIIKNNEDTACIEGVYEIVSKTCEENCLILTLKTGDYYSHENIKTYTVVIDEGKN</sequence>
<proteinExistence type="predicted"/>
<dbReference type="RefSeq" id="WP_154461550.1">
    <property type="nucleotide sequence ID" value="NZ_VUMM01000030.1"/>
</dbReference>
<name>A0A7X2N4P4_9FIRM</name>
<protein>
    <submittedName>
        <fullName evidence="1">Uncharacterized protein</fullName>
    </submittedName>
</protein>
<dbReference type="AlphaFoldDB" id="A0A7X2N4P4"/>
<gene>
    <name evidence="1" type="ORF">FYJ50_09885</name>
</gene>
<dbReference type="EMBL" id="VUMM01000030">
    <property type="protein sequence ID" value="MSS02392.1"/>
    <property type="molecule type" value="Genomic_DNA"/>
</dbReference>
<keyword evidence="2" id="KW-1185">Reference proteome</keyword>
<organism evidence="1 2">
    <name type="scientific">Floccifex porci</name>
    <dbReference type="NCBI Taxonomy" id="2606629"/>
    <lineage>
        <taxon>Bacteria</taxon>
        <taxon>Bacillati</taxon>
        <taxon>Bacillota</taxon>
        <taxon>Erysipelotrichia</taxon>
        <taxon>Erysipelotrichales</taxon>
        <taxon>Erysipelotrichaceae</taxon>
        <taxon>Floccifex</taxon>
    </lineage>
</organism>
<evidence type="ECO:0000313" key="1">
    <source>
        <dbReference type="EMBL" id="MSS02392.1"/>
    </source>
</evidence>
<dbReference type="Proteomes" id="UP000470082">
    <property type="component" value="Unassembled WGS sequence"/>
</dbReference>
<comment type="caution">
    <text evidence="1">The sequence shown here is derived from an EMBL/GenBank/DDBJ whole genome shotgun (WGS) entry which is preliminary data.</text>
</comment>
<evidence type="ECO:0000313" key="2">
    <source>
        <dbReference type="Proteomes" id="UP000470082"/>
    </source>
</evidence>
<accession>A0A7X2N4P4</accession>